<evidence type="ECO:0000313" key="1">
    <source>
        <dbReference type="EMBL" id="QDZ39666.1"/>
    </source>
</evidence>
<dbReference type="RefSeq" id="WP_146295264.1">
    <property type="nucleotide sequence ID" value="NZ_CP042326.1"/>
</dbReference>
<name>A0A5B8NKZ7_9CHRO</name>
<accession>A0A5B8NKZ7</accession>
<dbReference type="Proteomes" id="UP000318453">
    <property type="component" value="Chromosome"/>
</dbReference>
<gene>
    <name evidence="1" type="ORF">FRE64_06805</name>
</gene>
<reference evidence="1 2" key="1">
    <citation type="submission" date="2019-08" db="EMBL/GenBank/DDBJ databases">
        <title>Carotenoids and Carotenoid Binding Proteins in the Halophilic Cyanobacterium Euhalothece sp. ZM00.</title>
        <authorList>
            <person name="Cho S.M."/>
            <person name="Song J.Y."/>
            <person name="Park Y.-I."/>
        </authorList>
    </citation>
    <scope>NUCLEOTIDE SEQUENCE [LARGE SCALE GENOMIC DNA]</scope>
    <source>
        <strain evidence="1 2">Z-M001</strain>
    </source>
</reference>
<protein>
    <submittedName>
        <fullName evidence="1">Uncharacterized protein</fullName>
    </submittedName>
</protein>
<dbReference type="Pfam" id="PF20065">
    <property type="entry name" value="DUF6464"/>
    <property type="match status" value="1"/>
</dbReference>
<proteinExistence type="predicted"/>
<evidence type="ECO:0000313" key="2">
    <source>
        <dbReference type="Proteomes" id="UP000318453"/>
    </source>
</evidence>
<dbReference type="AlphaFoldDB" id="A0A5B8NKZ7"/>
<dbReference type="OrthoDB" id="458077at2"/>
<sequence>MELDSLPTEIILTDTRQSLGKIYLDSKPQPGQHIEIHGETYRILERHHHYQYRVGGYKLDKMSVYVQPAQPPEEATYLEGKWVIGDITCQYNARSELLRCAVNPNGPCQGCPFYEPIKD</sequence>
<organism evidence="1 2">
    <name type="scientific">Euhalothece natronophila Z-M001</name>
    <dbReference type="NCBI Taxonomy" id="522448"/>
    <lineage>
        <taxon>Bacteria</taxon>
        <taxon>Bacillati</taxon>
        <taxon>Cyanobacteriota</taxon>
        <taxon>Cyanophyceae</taxon>
        <taxon>Oscillatoriophycideae</taxon>
        <taxon>Chroococcales</taxon>
        <taxon>Halothecacae</taxon>
        <taxon>Halothece cluster</taxon>
        <taxon>Euhalothece</taxon>
    </lineage>
</organism>
<keyword evidence="2" id="KW-1185">Reference proteome</keyword>
<dbReference type="EMBL" id="CP042326">
    <property type="protein sequence ID" value="QDZ39666.1"/>
    <property type="molecule type" value="Genomic_DNA"/>
</dbReference>
<dbReference type="KEGG" id="enn:FRE64_06805"/>
<dbReference type="InterPro" id="IPR045589">
    <property type="entry name" value="DUF6464"/>
</dbReference>